<reference evidence="1 2" key="1">
    <citation type="submission" date="2024-09" db="EMBL/GenBank/DDBJ databases">
        <authorList>
            <person name="Sun Q."/>
            <person name="Mori K."/>
        </authorList>
    </citation>
    <scope>NUCLEOTIDE SEQUENCE [LARGE SCALE GENOMIC DNA]</scope>
    <source>
        <strain evidence="1 2">NCAIM B.02481</strain>
    </source>
</reference>
<accession>A0ABV6QA67</accession>
<dbReference type="EMBL" id="JBHLTQ010000004">
    <property type="protein sequence ID" value="MFC0604575.1"/>
    <property type="molecule type" value="Genomic_DNA"/>
</dbReference>
<evidence type="ECO:0000313" key="2">
    <source>
        <dbReference type="Proteomes" id="UP001589832"/>
    </source>
</evidence>
<keyword evidence="2" id="KW-1185">Reference proteome</keyword>
<gene>
    <name evidence="1" type="ORF">ACFFGA_08425</name>
</gene>
<sequence>MELKLKDLSEEQPKENKLYKVLIRNLSNNGRKSLAQWNEDGFTLVNDELGDEDYIFGFYT</sequence>
<protein>
    <submittedName>
        <fullName evidence="1">Uncharacterized protein</fullName>
    </submittedName>
</protein>
<organism evidence="1 2">
    <name type="scientific">Winogradskyella pulchriflava</name>
    <dbReference type="NCBI Taxonomy" id="1110688"/>
    <lineage>
        <taxon>Bacteria</taxon>
        <taxon>Pseudomonadati</taxon>
        <taxon>Bacteroidota</taxon>
        <taxon>Flavobacteriia</taxon>
        <taxon>Flavobacteriales</taxon>
        <taxon>Flavobacteriaceae</taxon>
        <taxon>Winogradskyella</taxon>
    </lineage>
</organism>
<dbReference type="RefSeq" id="WP_386062449.1">
    <property type="nucleotide sequence ID" value="NZ_JBHLTQ010000004.1"/>
</dbReference>
<dbReference type="Proteomes" id="UP001589832">
    <property type="component" value="Unassembled WGS sequence"/>
</dbReference>
<name>A0ABV6QA67_9FLAO</name>
<proteinExistence type="predicted"/>
<comment type="caution">
    <text evidence="1">The sequence shown here is derived from an EMBL/GenBank/DDBJ whole genome shotgun (WGS) entry which is preliminary data.</text>
</comment>
<evidence type="ECO:0000313" key="1">
    <source>
        <dbReference type="EMBL" id="MFC0604575.1"/>
    </source>
</evidence>